<dbReference type="InterPro" id="IPR013083">
    <property type="entry name" value="Znf_RING/FYVE/PHD"/>
</dbReference>
<dbReference type="SUPFAM" id="SSF57850">
    <property type="entry name" value="RING/U-box"/>
    <property type="match status" value="1"/>
</dbReference>
<feature type="coiled-coil region" evidence="5">
    <location>
        <begin position="201"/>
        <end position="256"/>
    </location>
</feature>
<dbReference type="Proteomes" id="UP001347796">
    <property type="component" value="Unassembled WGS sequence"/>
</dbReference>
<dbReference type="InterPro" id="IPR017907">
    <property type="entry name" value="Znf_RING_CS"/>
</dbReference>
<sequence>MGYDIDRFLHVINEGLLCCICQDVLQDPVQAPCEHAFCRLCIQGWLRDEKSCPEDRRPLIVEELRPLFRYMKNDLDKLKIRCKNIRQGCQYTCNLEYIKAHERECMFETMSCPNMECSQTILKMDLSDHLRECAQNQKPKVCNKGCGLSLINGEDREHNCLTELRSTIQILRKEMTCQLDTQRKEMEARLDMQRGFMVQREAAMQTEIVNLRNEISRISQKVKLLLDLEERRKSDFDKMETERKELFELLRTLQKQLRASSSCPHCKPRNGGKVTTI</sequence>
<dbReference type="PROSITE" id="PS00518">
    <property type="entry name" value="ZF_RING_1"/>
    <property type="match status" value="1"/>
</dbReference>
<name>A0AAN8K183_PATCE</name>
<keyword evidence="2 4" id="KW-0863">Zinc-finger</keyword>
<evidence type="ECO:0000256" key="1">
    <source>
        <dbReference type="ARBA" id="ARBA00022723"/>
    </source>
</evidence>
<dbReference type="Pfam" id="PF13923">
    <property type="entry name" value="zf-C3HC4_2"/>
    <property type="match status" value="1"/>
</dbReference>
<proteinExistence type="predicted"/>
<evidence type="ECO:0000313" key="8">
    <source>
        <dbReference type="EMBL" id="KAK6186397.1"/>
    </source>
</evidence>
<dbReference type="PANTHER" id="PTHR10131">
    <property type="entry name" value="TNF RECEPTOR ASSOCIATED FACTOR"/>
    <property type="match status" value="1"/>
</dbReference>
<dbReference type="InterPro" id="IPR001293">
    <property type="entry name" value="Znf_TRAF"/>
</dbReference>
<dbReference type="PANTHER" id="PTHR10131:SF157">
    <property type="entry name" value="RECEPTOR-ASSOCIATED FACTOR, PUTATIVE-RELATED"/>
    <property type="match status" value="1"/>
</dbReference>
<keyword evidence="9" id="KW-1185">Reference proteome</keyword>
<dbReference type="SMART" id="SM00184">
    <property type="entry name" value="RING"/>
    <property type="match status" value="1"/>
</dbReference>
<evidence type="ECO:0000313" key="9">
    <source>
        <dbReference type="Proteomes" id="UP001347796"/>
    </source>
</evidence>
<evidence type="ECO:0000256" key="5">
    <source>
        <dbReference type="SAM" id="Coils"/>
    </source>
</evidence>
<dbReference type="Gene3D" id="3.30.40.10">
    <property type="entry name" value="Zinc/RING finger domain, C3HC4 (zinc finger)"/>
    <property type="match status" value="2"/>
</dbReference>
<evidence type="ECO:0000256" key="4">
    <source>
        <dbReference type="PROSITE-ProRule" id="PRU00207"/>
    </source>
</evidence>
<dbReference type="EMBL" id="JAZGQO010000006">
    <property type="protein sequence ID" value="KAK6186397.1"/>
    <property type="molecule type" value="Genomic_DNA"/>
</dbReference>
<keyword evidence="3 4" id="KW-0862">Zinc</keyword>
<reference evidence="8 9" key="1">
    <citation type="submission" date="2024-01" db="EMBL/GenBank/DDBJ databases">
        <title>The genome of the rayed Mediterranean limpet Patella caerulea (Linnaeus, 1758).</title>
        <authorList>
            <person name="Anh-Thu Weber A."/>
            <person name="Halstead-Nussloch G."/>
        </authorList>
    </citation>
    <scope>NUCLEOTIDE SEQUENCE [LARGE SCALE GENOMIC DNA]</scope>
    <source>
        <strain evidence="8">AATW-2023a</strain>
        <tissue evidence="8">Whole specimen</tissue>
    </source>
</reference>
<evidence type="ECO:0000256" key="3">
    <source>
        <dbReference type="ARBA" id="ARBA00022833"/>
    </source>
</evidence>
<protein>
    <submittedName>
        <fullName evidence="8">Uncharacterized protein</fullName>
    </submittedName>
</protein>
<dbReference type="GO" id="GO:0043122">
    <property type="term" value="P:regulation of canonical NF-kappaB signal transduction"/>
    <property type="evidence" value="ECO:0007669"/>
    <property type="project" value="TreeGrafter"/>
</dbReference>
<dbReference type="PROSITE" id="PS50145">
    <property type="entry name" value="ZF_TRAF"/>
    <property type="match status" value="1"/>
</dbReference>
<dbReference type="GO" id="GO:0008270">
    <property type="term" value="F:zinc ion binding"/>
    <property type="evidence" value="ECO:0007669"/>
    <property type="project" value="UniProtKB-KW"/>
</dbReference>
<evidence type="ECO:0000256" key="2">
    <source>
        <dbReference type="ARBA" id="ARBA00022771"/>
    </source>
</evidence>
<evidence type="ECO:0000259" key="7">
    <source>
        <dbReference type="PROSITE" id="PS50145"/>
    </source>
</evidence>
<keyword evidence="1 4" id="KW-0479">Metal-binding</keyword>
<feature type="zinc finger region" description="TRAF-type" evidence="4">
    <location>
        <begin position="100"/>
        <end position="146"/>
    </location>
</feature>
<organism evidence="8 9">
    <name type="scientific">Patella caerulea</name>
    <name type="common">Rayed Mediterranean limpet</name>
    <dbReference type="NCBI Taxonomy" id="87958"/>
    <lineage>
        <taxon>Eukaryota</taxon>
        <taxon>Metazoa</taxon>
        <taxon>Spiralia</taxon>
        <taxon>Lophotrochozoa</taxon>
        <taxon>Mollusca</taxon>
        <taxon>Gastropoda</taxon>
        <taxon>Patellogastropoda</taxon>
        <taxon>Patelloidea</taxon>
        <taxon>Patellidae</taxon>
        <taxon>Patella</taxon>
    </lineage>
</organism>
<feature type="domain" description="TRAF-type" evidence="7">
    <location>
        <begin position="100"/>
        <end position="146"/>
    </location>
</feature>
<dbReference type="InterPro" id="IPR001841">
    <property type="entry name" value="Znf_RING"/>
</dbReference>
<feature type="domain" description="RING-type" evidence="6">
    <location>
        <begin position="18"/>
        <end position="56"/>
    </location>
</feature>
<dbReference type="PROSITE" id="PS50089">
    <property type="entry name" value="ZF_RING_2"/>
    <property type="match status" value="1"/>
</dbReference>
<gene>
    <name evidence="8" type="ORF">SNE40_008439</name>
</gene>
<accession>A0AAN8K183</accession>
<keyword evidence="5" id="KW-0175">Coiled coil</keyword>
<evidence type="ECO:0000259" key="6">
    <source>
        <dbReference type="PROSITE" id="PS50089"/>
    </source>
</evidence>
<dbReference type="AlphaFoldDB" id="A0AAN8K183"/>
<comment type="caution">
    <text evidence="8">The sequence shown here is derived from an EMBL/GenBank/DDBJ whole genome shotgun (WGS) entry which is preliminary data.</text>
</comment>
<dbReference type="SUPFAM" id="SSF49599">
    <property type="entry name" value="TRAF domain-like"/>
    <property type="match status" value="1"/>
</dbReference>